<evidence type="ECO:0000313" key="2">
    <source>
        <dbReference type="EMBL" id="MEB4592224.1"/>
    </source>
</evidence>
<proteinExistence type="predicted"/>
<feature type="region of interest" description="Disordered" evidence="1">
    <location>
        <begin position="149"/>
        <end position="175"/>
    </location>
</feature>
<name>A0ABU6CZF1_9GAMM</name>
<comment type="caution">
    <text evidence="2">The sequence shown here is derived from an EMBL/GenBank/DDBJ whole genome shotgun (WGS) entry which is preliminary data.</text>
</comment>
<accession>A0ABU6CZF1</accession>
<keyword evidence="3" id="KW-1185">Reference proteome</keyword>
<reference evidence="3" key="1">
    <citation type="submission" date="2023-07" db="EMBL/GenBank/DDBJ databases">
        <title>The carbon used by Thiothrix.</title>
        <authorList>
            <person name="Chen L."/>
        </authorList>
    </citation>
    <scope>NUCLEOTIDE SEQUENCE [LARGE SCALE GENOMIC DNA]</scope>
</reference>
<dbReference type="RefSeq" id="WP_324696399.1">
    <property type="nucleotide sequence ID" value="NZ_JAYMYJ010000125.1"/>
</dbReference>
<sequence length="175" mass="19084">MTHAEDLWPAPEYYQQVEKLRSMVGQPLYIVEIHSGEINAGVNFPGKPLVLLAIADYPQPDPYRQLCPHLLVLDDGRGVNLGRVARVSRHSAFTPEADDLLFINREFVQNVLLAPRSLSRESAAAATRAALAQIFGDTPGKYLEAHAEPPTTKVAGRASSLPRATNGAGKTFRKG</sequence>
<evidence type="ECO:0000256" key="1">
    <source>
        <dbReference type="SAM" id="MobiDB-lite"/>
    </source>
</evidence>
<reference evidence="2 3" key="2">
    <citation type="submission" date="2024-01" db="EMBL/GenBank/DDBJ databases">
        <authorList>
            <person name="Xie X."/>
        </authorList>
    </citation>
    <scope>NUCLEOTIDE SEQUENCE [LARGE SCALE GENOMIC DNA]</scope>
    <source>
        <strain evidence="2">SCUT-1</strain>
    </source>
</reference>
<evidence type="ECO:0000313" key="3">
    <source>
        <dbReference type="Proteomes" id="UP001308005"/>
    </source>
</evidence>
<dbReference type="Proteomes" id="UP001308005">
    <property type="component" value="Unassembled WGS sequence"/>
</dbReference>
<protein>
    <submittedName>
        <fullName evidence="2">Uncharacterized protein</fullName>
    </submittedName>
</protein>
<dbReference type="EMBL" id="JAYMYJ010000125">
    <property type="protein sequence ID" value="MEB4592224.1"/>
    <property type="molecule type" value="Genomic_DNA"/>
</dbReference>
<gene>
    <name evidence="2" type="ORF">VSS37_14630</name>
</gene>
<organism evidence="2 3">
    <name type="scientific">Candidatus Thiothrix phosphatis</name>
    <dbReference type="NCBI Taxonomy" id="3112415"/>
    <lineage>
        <taxon>Bacteria</taxon>
        <taxon>Pseudomonadati</taxon>
        <taxon>Pseudomonadota</taxon>
        <taxon>Gammaproteobacteria</taxon>
        <taxon>Thiotrichales</taxon>
        <taxon>Thiotrichaceae</taxon>
        <taxon>Thiothrix</taxon>
    </lineage>
</organism>